<organism evidence="1 2">
    <name type="scientific">Plakobranchus ocellatus</name>
    <dbReference type="NCBI Taxonomy" id="259542"/>
    <lineage>
        <taxon>Eukaryota</taxon>
        <taxon>Metazoa</taxon>
        <taxon>Spiralia</taxon>
        <taxon>Lophotrochozoa</taxon>
        <taxon>Mollusca</taxon>
        <taxon>Gastropoda</taxon>
        <taxon>Heterobranchia</taxon>
        <taxon>Euthyneura</taxon>
        <taxon>Panpulmonata</taxon>
        <taxon>Sacoglossa</taxon>
        <taxon>Placobranchoidea</taxon>
        <taxon>Plakobranchidae</taxon>
        <taxon>Plakobranchus</taxon>
    </lineage>
</organism>
<name>A0AAV4BSZ5_9GAST</name>
<evidence type="ECO:0000313" key="1">
    <source>
        <dbReference type="EMBL" id="GFO23586.1"/>
    </source>
</evidence>
<dbReference type="EMBL" id="BLXT01005511">
    <property type="protein sequence ID" value="GFO23586.1"/>
    <property type="molecule type" value="Genomic_DNA"/>
</dbReference>
<gene>
    <name evidence="1" type="ORF">PoB_005009100</name>
</gene>
<reference evidence="1 2" key="1">
    <citation type="journal article" date="2021" name="Elife">
        <title>Chloroplast acquisition without the gene transfer in kleptoplastic sea slugs, Plakobranchus ocellatus.</title>
        <authorList>
            <person name="Maeda T."/>
            <person name="Takahashi S."/>
            <person name="Yoshida T."/>
            <person name="Shimamura S."/>
            <person name="Takaki Y."/>
            <person name="Nagai Y."/>
            <person name="Toyoda A."/>
            <person name="Suzuki Y."/>
            <person name="Arimoto A."/>
            <person name="Ishii H."/>
            <person name="Satoh N."/>
            <person name="Nishiyama T."/>
            <person name="Hasebe M."/>
            <person name="Maruyama T."/>
            <person name="Minagawa J."/>
            <person name="Obokata J."/>
            <person name="Shigenobu S."/>
        </authorList>
    </citation>
    <scope>NUCLEOTIDE SEQUENCE [LARGE SCALE GENOMIC DNA]</scope>
</reference>
<dbReference type="Proteomes" id="UP000735302">
    <property type="component" value="Unassembled WGS sequence"/>
</dbReference>
<protein>
    <submittedName>
        <fullName evidence="1">Uncharacterized protein</fullName>
    </submittedName>
</protein>
<sequence>MSVFPISMKSTRQVSFYTVCRGVTLDKSFVQERNTRSSWRTERYTVGPQVLRRLCGYREETVLHLLSECREVVDDRPKE</sequence>
<accession>A0AAV4BSZ5</accession>
<evidence type="ECO:0000313" key="2">
    <source>
        <dbReference type="Proteomes" id="UP000735302"/>
    </source>
</evidence>
<comment type="caution">
    <text evidence="1">The sequence shown here is derived from an EMBL/GenBank/DDBJ whole genome shotgun (WGS) entry which is preliminary data.</text>
</comment>
<proteinExistence type="predicted"/>
<dbReference type="AlphaFoldDB" id="A0AAV4BSZ5"/>
<keyword evidence="2" id="KW-1185">Reference proteome</keyword>